<sequence>MKNSKKLFLIFLSVLIVAFVSCKKDSGGSITTPTPTFKPSSLVGTWKNGDAHNFTVGEGNITSIKINNVTATKTITIDTWKEDKDKDVSEYTQSLTKQQIGQHTYDFVFTFKSASSCVATITEDSGAPQSFTLTKQPTTK</sequence>
<gene>
    <name evidence="2" type="ORF">EPJ67_08515</name>
</gene>
<dbReference type="RefSeq" id="WP_147529205.1">
    <property type="nucleotide sequence ID" value="NZ_SAYJ01000017.1"/>
</dbReference>
<proteinExistence type="predicted"/>
<evidence type="ECO:0000256" key="1">
    <source>
        <dbReference type="SAM" id="SignalP"/>
    </source>
</evidence>
<reference evidence="2 3" key="1">
    <citation type="journal article" date="1992" name="Lakartidningen">
        <title>[Penicillin V and not amoxicillin is the first choice preparation in acute otitis].</title>
        <authorList>
            <person name="Kamme C."/>
            <person name="Lundgren K."/>
            <person name="Prellner K."/>
        </authorList>
    </citation>
    <scope>NUCLEOTIDE SEQUENCE [LARGE SCALE GENOMIC DNA]</scope>
    <source>
        <strain evidence="2 3">PC2777IV</strain>
    </source>
</reference>
<evidence type="ECO:0000313" key="3">
    <source>
        <dbReference type="Proteomes" id="UP000325013"/>
    </source>
</evidence>
<comment type="caution">
    <text evidence="2">The sequence shown here is derived from an EMBL/GenBank/DDBJ whole genome shotgun (WGS) entry which is preliminary data.</text>
</comment>
<dbReference type="Proteomes" id="UP000325013">
    <property type="component" value="Unassembled WGS sequence"/>
</dbReference>
<protein>
    <recommendedName>
        <fullName evidence="4">Lipocalin-like domain-containing protein</fullName>
    </recommendedName>
</protein>
<keyword evidence="1" id="KW-0732">Signal</keyword>
<evidence type="ECO:0008006" key="4">
    <source>
        <dbReference type="Google" id="ProtNLM"/>
    </source>
</evidence>
<dbReference type="PROSITE" id="PS51257">
    <property type="entry name" value="PROKAR_LIPOPROTEIN"/>
    <property type="match status" value="1"/>
</dbReference>
<feature type="chain" id="PRO_5022968870" description="Lipocalin-like domain-containing protein" evidence="1">
    <location>
        <begin position="19"/>
        <end position="140"/>
    </location>
</feature>
<feature type="signal peptide" evidence="1">
    <location>
        <begin position="1"/>
        <end position="18"/>
    </location>
</feature>
<name>A0A5C8G2N6_9SPIR</name>
<dbReference type="OrthoDB" id="10013029at2"/>
<accession>A0A5C8G2N6</accession>
<dbReference type="AlphaFoldDB" id="A0A5C8G2N6"/>
<evidence type="ECO:0000313" key="2">
    <source>
        <dbReference type="EMBL" id="TXJ56283.1"/>
    </source>
</evidence>
<dbReference type="EMBL" id="SAYJ01000017">
    <property type="protein sequence ID" value="TXJ56283.1"/>
    <property type="molecule type" value="Genomic_DNA"/>
</dbReference>
<organism evidence="2 3">
    <name type="scientific">Brachyspira aalborgi</name>
    <dbReference type="NCBI Taxonomy" id="29522"/>
    <lineage>
        <taxon>Bacteria</taxon>
        <taxon>Pseudomonadati</taxon>
        <taxon>Spirochaetota</taxon>
        <taxon>Spirochaetia</taxon>
        <taxon>Brachyspirales</taxon>
        <taxon>Brachyspiraceae</taxon>
        <taxon>Brachyspira</taxon>
    </lineage>
</organism>